<organism evidence="4 5">
    <name type="scientific">Sphingomonas humi</name>
    <dbReference type="NCBI Taxonomy" id="335630"/>
    <lineage>
        <taxon>Bacteria</taxon>
        <taxon>Pseudomonadati</taxon>
        <taxon>Pseudomonadota</taxon>
        <taxon>Alphaproteobacteria</taxon>
        <taxon>Sphingomonadales</taxon>
        <taxon>Sphingomonadaceae</taxon>
        <taxon>Sphingomonas</taxon>
    </lineage>
</organism>
<keyword evidence="1 2" id="KW-0238">DNA-binding</keyword>
<accession>A0ABP7SEU3</accession>
<keyword evidence="5" id="KW-1185">Reference proteome</keyword>
<proteinExistence type="predicted"/>
<dbReference type="InterPro" id="IPR036388">
    <property type="entry name" value="WH-like_DNA-bd_sf"/>
</dbReference>
<dbReference type="RefSeq" id="WP_344711137.1">
    <property type="nucleotide sequence ID" value="NZ_BAAAZD010000002.1"/>
</dbReference>
<gene>
    <name evidence="4" type="ORF">GCM10022211_26450</name>
</gene>
<dbReference type="SUPFAM" id="SSF48452">
    <property type="entry name" value="TPR-like"/>
    <property type="match status" value="1"/>
</dbReference>
<dbReference type="CDD" id="cd00383">
    <property type="entry name" value="trans_reg_C"/>
    <property type="match status" value="1"/>
</dbReference>
<evidence type="ECO:0000313" key="4">
    <source>
        <dbReference type="EMBL" id="GAA4010676.1"/>
    </source>
</evidence>
<name>A0ABP7SEU3_9SPHN</name>
<feature type="domain" description="OmpR/PhoB-type" evidence="3">
    <location>
        <begin position="17"/>
        <end position="114"/>
    </location>
</feature>
<dbReference type="PROSITE" id="PS51755">
    <property type="entry name" value="OMPR_PHOB"/>
    <property type="match status" value="1"/>
</dbReference>
<comment type="caution">
    <text evidence="4">The sequence shown here is derived from an EMBL/GenBank/DDBJ whole genome shotgun (WGS) entry which is preliminary data.</text>
</comment>
<dbReference type="Gene3D" id="1.10.10.10">
    <property type="entry name" value="Winged helix-like DNA-binding domain superfamily/Winged helix DNA-binding domain"/>
    <property type="match status" value="1"/>
</dbReference>
<reference evidence="5" key="1">
    <citation type="journal article" date="2019" name="Int. J. Syst. Evol. Microbiol.">
        <title>The Global Catalogue of Microorganisms (GCM) 10K type strain sequencing project: providing services to taxonomists for standard genome sequencing and annotation.</title>
        <authorList>
            <consortium name="The Broad Institute Genomics Platform"/>
            <consortium name="The Broad Institute Genome Sequencing Center for Infectious Disease"/>
            <person name="Wu L."/>
            <person name="Ma J."/>
        </authorList>
    </citation>
    <scope>NUCLEOTIDE SEQUENCE [LARGE SCALE GENOMIC DNA]</scope>
    <source>
        <strain evidence="5">JCM 16603</strain>
    </source>
</reference>
<dbReference type="Gene3D" id="1.25.40.10">
    <property type="entry name" value="Tetratricopeptide repeat domain"/>
    <property type="match status" value="2"/>
</dbReference>
<dbReference type="Pfam" id="PF00486">
    <property type="entry name" value="Trans_reg_C"/>
    <property type="match status" value="1"/>
</dbReference>
<evidence type="ECO:0000256" key="2">
    <source>
        <dbReference type="PROSITE-ProRule" id="PRU01091"/>
    </source>
</evidence>
<dbReference type="EMBL" id="BAAAZD010000002">
    <property type="protein sequence ID" value="GAA4010676.1"/>
    <property type="molecule type" value="Genomic_DNA"/>
</dbReference>
<sequence length="518" mass="55988">MHGPAEGLLTTHQLAARPEFTLAGVRIDPATRVVSGPAGSCQLEPRVMQVLALLADARGGVVTRDVLFARCWGSVFVGDDSLNRAIAGVRRGLSAVGAGFAVETVPRTGYRLVGEGFGAAGEQADPALDAQTGLLSRRNLIAGGGSLLVGAAGLAWWAGTRAGRDPATPLIAKAQQAMRAGTAEGQRTAVALLDQAVRQSPRNAAAWGQLALTVARVDEHVFANTVTSGPKVDEAAQRALQFDPGNADAEAALVIAVPYYGNWLAVEKQFDRVLARHPGHLYANDSHSFMLGAVGRMTESARSRLQLSPDDPYDSQLQYKAIYCHWFLGQVTQADQAAQRAFDMWPRLAPVWFARLWLLNGTGRTDRALDQIETEQGRPKMPPAMIAVLRNAHLAAMSGDPAAIAASTRQVLASVRTSVAAVVNAFMLLQLMKSLDAVFALAEAYYLERGPVLAALNWRPGQPFAPDQRRRKTNMLFTPLGKEMQRDPRFLALMRDIGLADYWKRRGVLPDFLRERSA</sequence>
<evidence type="ECO:0000259" key="3">
    <source>
        <dbReference type="PROSITE" id="PS51755"/>
    </source>
</evidence>
<evidence type="ECO:0000256" key="1">
    <source>
        <dbReference type="ARBA" id="ARBA00023125"/>
    </source>
</evidence>
<dbReference type="Proteomes" id="UP001501310">
    <property type="component" value="Unassembled WGS sequence"/>
</dbReference>
<dbReference type="InterPro" id="IPR016032">
    <property type="entry name" value="Sig_transdc_resp-reg_C-effctor"/>
</dbReference>
<dbReference type="InterPro" id="IPR011990">
    <property type="entry name" value="TPR-like_helical_dom_sf"/>
</dbReference>
<protein>
    <recommendedName>
        <fullName evidence="3">OmpR/PhoB-type domain-containing protein</fullName>
    </recommendedName>
</protein>
<evidence type="ECO:0000313" key="5">
    <source>
        <dbReference type="Proteomes" id="UP001501310"/>
    </source>
</evidence>
<dbReference type="SUPFAM" id="SSF46894">
    <property type="entry name" value="C-terminal effector domain of the bipartite response regulators"/>
    <property type="match status" value="1"/>
</dbReference>
<dbReference type="SMART" id="SM00862">
    <property type="entry name" value="Trans_reg_C"/>
    <property type="match status" value="1"/>
</dbReference>
<dbReference type="InterPro" id="IPR001867">
    <property type="entry name" value="OmpR/PhoB-type_DNA-bd"/>
</dbReference>
<feature type="DNA-binding region" description="OmpR/PhoB-type" evidence="2">
    <location>
        <begin position="17"/>
        <end position="114"/>
    </location>
</feature>